<organism evidence="2 3">
    <name type="scientific">Paenibacillus flagellatus</name>
    <dbReference type="NCBI Taxonomy" id="2211139"/>
    <lineage>
        <taxon>Bacteria</taxon>
        <taxon>Bacillati</taxon>
        <taxon>Bacillota</taxon>
        <taxon>Bacilli</taxon>
        <taxon>Bacillales</taxon>
        <taxon>Paenibacillaceae</taxon>
        <taxon>Paenibacillus</taxon>
    </lineage>
</organism>
<sequence>MKIYRLLRRLKPAIVFLKGGFVSVPVVLGSRMNKIPVIIHESDMIGLTGKDHVNFPVSTRYGGMKWKLSR</sequence>
<dbReference type="GO" id="GO:0016758">
    <property type="term" value="F:hexosyltransferase activity"/>
    <property type="evidence" value="ECO:0007669"/>
    <property type="project" value="InterPro"/>
</dbReference>
<keyword evidence="3" id="KW-1185">Reference proteome</keyword>
<protein>
    <recommendedName>
        <fullName evidence="1">Glycosyltransferase family 28 N-terminal domain-containing protein</fullName>
    </recommendedName>
</protein>
<dbReference type="EMBL" id="QJVJ01000020">
    <property type="protein sequence ID" value="PYI50329.1"/>
    <property type="molecule type" value="Genomic_DNA"/>
</dbReference>
<dbReference type="Proteomes" id="UP000247476">
    <property type="component" value="Unassembled WGS sequence"/>
</dbReference>
<proteinExistence type="predicted"/>
<evidence type="ECO:0000313" key="3">
    <source>
        <dbReference type="Proteomes" id="UP000247476"/>
    </source>
</evidence>
<accession>A0A2V5JUN5</accession>
<gene>
    <name evidence="2" type="ORF">DLM86_30090</name>
</gene>
<evidence type="ECO:0000313" key="2">
    <source>
        <dbReference type="EMBL" id="PYI50329.1"/>
    </source>
</evidence>
<dbReference type="InterPro" id="IPR004276">
    <property type="entry name" value="GlycoTrans_28_N"/>
</dbReference>
<reference evidence="2 3" key="1">
    <citation type="submission" date="2018-05" db="EMBL/GenBank/DDBJ databases">
        <title>Paenibacillus flagellatus sp. nov., isolated from selenium mineral soil.</title>
        <authorList>
            <person name="Dai X."/>
        </authorList>
    </citation>
    <scope>NUCLEOTIDE SEQUENCE [LARGE SCALE GENOMIC DNA]</scope>
    <source>
        <strain evidence="2 3">DXL2</strain>
    </source>
</reference>
<evidence type="ECO:0000259" key="1">
    <source>
        <dbReference type="Pfam" id="PF03033"/>
    </source>
</evidence>
<dbReference type="Pfam" id="PF03033">
    <property type="entry name" value="Glyco_transf_28"/>
    <property type="match status" value="1"/>
</dbReference>
<dbReference type="Gene3D" id="3.40.50.2000">
    <property type="entry name" value="Glycogen Phosphorylase B"/>
    <property type="match status" value="1"/>
</dbReference>
<dbReference type="GO" id="GO:0005975">
    <property type="term" value="P:carbohydrate metabolic process"/>
    <property type="evidence" value="ECO:0007669"/>
    <property type="project" value="InterPro"/>
</dbReference>
<feature type="domain" description="Glycosyltransferase family 28 N-terminal" evidence="1">
    <location>
        <begin position="2"/>
        <end position="45"/>
    </location>
</feature>
<dbReference type="AlphaFoldDB" id="A0A2V5JUN5"/>
<dbReference type="SUPFAM" id="SSF53756">
    <property type="entry name" value="UDP-Glycosyltransferase/glycogen phosphorylase"/>
    <property type="match status" value="1"/>
</dbReference>
<name>A0A2V5JUN5_9BACL</name>
<comment type="caution">
    <text evidence="2">The sequence shown here is derived from an EMBL/GenBank/DDBJ whole genome shotgun (WGS) entry which is preliminary data.</text>
</comment>
<dbReference type="GO" id="GO:1901137">
    <property type="term" value="P:carbohydrate derivative biosynthetic process"/>
    <property type="evidence" value="ECO:0007669"/>
    <property type="project" value="UniProtKB-ARBA"/>
</dbReference>